<dbReference type="InterPro" id="IPR044925">
    <property type="entry name" value="His-Me_finger_sf"/>
</dbReference>
<evidence type="ECO:0000313" key="2">
    <source>
        <dbReference type="EMBL" id="VUX55543.1"/>
    </source>
</evidence>
<sequence>MRPPIKEFTVSTFSNNGYMANGYQIARLRSNHPAPGSEYGEPNGIISSLIEDYERERRLAHRDEVFRVRDNGAIFREPKESGRRRNLDGKWTFGRPCKSTGYMNLAGQKVHRVVALAFHGEAPSEKYVVDHIDTNRRNNRAENLRWITRLENILMNPITLRRIELSYGSLDEFLQNPSQPKGTELPRNFEWMRTVSKEEAIASRERIQKWTDSGKPPKGGRLGEWIYSAITTPSQFSQETTKQSLTAGAFQRNWWTPSEFPLCPDGRGEDSLSLYETLLAPGEIFCRNKYGASKVVIAELSASGHLCVITTFEGDAVKQYAVALVVRENESIIHESAGTFFSLEGATKAHCKQLDVPGETHCDRRGLPWGESIDDYC</sequence>
<feature type="domain" description="HNH nuclease" evidence="1">
    <location>
        <begin position="104"/>
        <end position="153"/>
    </location>
</feature>
<organism evidence="2">
    <name type="scientific">uncultured Woeseiaceae bacterium</name>
    <dbReference type="NCBI Taxonomy" id="1983305"/>
    <lineage>
        <taxon>Bacteria</taxon>
        <taxon>Pseudomonadati</taxon>
        <taxon>Pseudomonadota</taxon>
        <taxon>Gammaproteobacteria</taxon>
        <taxon>Woeseiales</taxon>
        <taxon>Woeseiaceae</taxon>
        <taxon>environmental samples</taxon>
    </lineage>
</organism>
<dbReference type="AlphaFoldDB" id="A0A7D9H452"/>
<dbReference type="Pfam" id="PF13392">
    <property type="entry name" value="HNH_3"/>
    <property type="match status" value="1"/>
</dbReference>
<accession>A0A7D9H452</accession>
<dbReference type="EMBL" id="LR633967">
    <property type="protein sequence ID" value="VUX55543.1"/>
    <property type="molecule type" value="Genomic_DNA"/>
</dbReference>
<dbReference type="SMART" id="SM00507">
    <property type="entry name" value="HNHc"/>
    <property type="match status" value="1"/>
</dbReference>
<gene>
    <name evidence="2" type="ORF">JTBM06_V1_40020</name>
</gene>
<protein>
    <recommendedName>
        <fullName evidence="1">HNH nuclease domain-containing protein</fullName>
    </recommendedName>
</protein>
<evidence type="ECO:0000259" key="1">
    <source>
        <dbReference type="SMART" id="SM00507"/>
    </source>
</evidence>
<proteinExistence type="predicted"/>
<dbReference type="InterPro" id="IPR003615">
    <property type="entry name" value="HNH_nuc"/>
</dbReference>
<name>A0A7D9H452_9GAMM</name>
<reference evidence="2" key="1">
    <citation type="submission" date="2019-07" db="EMBL/GenBank/DDBJ databases">
        <authorList>
            <person name="Weber M."/>
            <person name="Kostadinov I."/>
            <person name="Kostadinov D I."/>
        </authorList>
    </citation>
    <scope>NUCLEOTIDE SEQUENCE</scope>
    <source>
        <strain evidence="2">Gfbio:sag-sample-m06:053724c1-46a9-4a36-b237-ea2bf867836b</strain>
    </source>
</reference>
<dbReference type="SUPFAM" id="SSF54060">
    <property type="entry name" value="His-Me finger endonucleases"/>
    <property type="match status" value="1"/>
</dbReference>
<dbReference type="Gene3D" id="3.90.75.20">
    <property type="match status" value="1"/>
</dbReference>